<evidence type="ECO:0000256" key="6">
    <source>
        <dbReference type="ARBA" id="ARBA00022807"/>
    </source>
</evidence>
<evidence type="ECO:0000259" key="9">
    <source>
        <dbReference type="Pfam" id="PF12359"/>
    </source>
</evidence>
<evidence type="ECO:0000256" key="3">
    <source>
        <dbReference type="ARBA" id="ARBA00022670"/>
    </source>
</evidence>
<evidence type="ECO:0000259" key="8">
    <source>
        <dbReference type="Pfam" id="PF12340"/>
    </source>
</evidence>
<feature type="region of interest" description="Disordered" evidence="7">
    <location>
        <begin position="2837"/>
        <end position="2859"/>
    </location>
</feature>
<dbReference type="GO" id="GO:0006508">
    <property type="term" value="P:proteolysis"/>
    <property type="evidence" value="ECO:0007669"/>
    <property type="project" value="UniProtKB-KW"/>
</dbReference>
<dbReference type="EC" id="3.4.19.12" evidence="2"/>
<accession>A0A439DDX9</accession>
<dbReference type="Pfam" id="PF12359">
    <property type="entry name" value="DUF3645"/>
    <property type="match status" value="1"/>
</dbReference>
<dbReference type="InterPro" id="IPR022099">
    <property type="entry name" value="DUF3638"/>
</dbReference>
<name>A0A439DDX9_9PEZI</name>
<reference evidence="11 12" key="1">
    <citation type="submission" date="2018-12" db="EMBL/GenBank/DDBJ databases">
        <title>Draft genome sequence of Xylaria grammica IHI A82.</title>
        <authorList>
            <person name="Buettner E."/>
            <person name="Kellner H."/>
        </authorList>
    </citation>
    <scope>NUCLEOTIDE SEQUENCE [LARGE SCALE GENOMIC DNA]</scope>
    <source>
        <strain evidence="11 12">IHI A82</strain>
    </source>
</reference>
<feature type="domain" description="DUF3645" evidence="9">
    <location>
        <begin position="2371"/>
        <end position="2402"/>
    </location>
</feature>
<evidence type="ECO:0000256" key="2">
    <source>
        <dbReference type="ARBA" id="ARBA00012759"/>
    </source>
</evidence>
<feature type="domain" description="DUF6606" evidence="10">
    <location>
        <begin position="18"/>
        <end position="292"/>
    </location>
</feature>
<gene>
    <name evidence="11" type="ORF">EKO27_g2502</name>
</gene>
<keyword evidence="6" id="KW-0788">Thiol protease</keyword>
<feature type="compositionally biased region" description="Acidic residues" evidence="7">
    <location>
        <begin position="2838"/>
        <end position="2852"/>
    </location>
</feature>
<comment type="caution">
    <text evidence="11">The sequence shown here is derived from an EMBL/GenBank/DDBJ whole genome shotgun (WGS) entry which is preliminary data.</text>
</comment>
<evidence type="ECO:0000313" key="12">
    <source>
        <dbReference type="Proteomes" id="UP000286045"/>
    </source>
</evidence>
<dbReference type="GO" id="GO:0004843">
    <property type="term" value="F:cysteine-type deubiquitinase activity"/>
    <property type="evidence" value="ECO:0007669"/>
    <property type="project" value="UniProtKB-EC"/>
</dbReference>
<comment type="catalytic activity">
    <reaction evidence="1">
        <text>Thiol-dependent hydrolysis of ester, thioester, amide, peptide and isopeptide bonds formed by the C-terminal Gly of ubiquitin (a 76-residue protein attached to proteins as an intracellular targeting signal).</text>
        <dbReference type="EC" id="3.4.19.12"/>
    </reaction>
</comment>
<evidence type="ECO:0000256" key="4">
    <source>
        <dbReference type="ARBA" id="ARBA00022786"/>
    </source>
</evidence>
<dbReference type="Pfam" id="PF12340">
    <property type="entry name" value="DUF3638"/>
    <property type="match status" value="1"/>
</dbReference>
<dbReference type="InterPro" id="IPR051346">
    <property type="entry name" value="OTU_Deubiquitinase"/>
</dbReference>
<keyword evidence="3" id="KW-0645">Protease</keyword>
<feature type="domain" description="DUF3638" evidence="8">
    <location>
        <begin position="2018"/>
        <end position="2241"/>
    </location>
</feature>
<dbReference type="STRING" id="363999.A0A439DDX9"/>
<dbReference type="PANTHER" id="PTHR13367">
    <property type="entry name" value="UBIQUITIN THIOESTERASE"/>
    <property type="match status" value="1"/>
</dbReference>
<dbReference type="InterPro" id="IPR022105">
    <property type="entry name" value="DUF3645"/>
</dbReference>
<keyword evidence="5" id="KW-0378">Hydrolase</keyword>
<dbReference type="InterPro" id="IPR046541">
    <property type="entry name" value="DUF6606"/>
</dbReference>
<evidence type="ECO:0000256" key="1">
    <source>
        <dbReference type="ARBA" id="ARBA00000707"/>
    </source>
</evidence>
<dbReference type="Pfam" id="PF20255">
    <property type="entry name" value="DUF6606"/>
    <property type="match status" value="1"/>
</dbReference>
<evidence type="ECO:0000256" key="5">
    <source>
        <dbReference type="ARBA" id="ARBA00022801"/>
    </source>
</evidence>
<dbReference type="Proteomes" id="UP000286045">
    <property type="component" value="Unassembled WGS sequence"/>
</dbReference>
<protein>
    <recommendedName>
        <fullName evidence="2">ubiquitinyl hydrolase 1</fullName>
        <ecNumber evidence="2">3.4.19.12</ecNumber>
    </recommendedName>
</protein>
<dbReference type="EMBL" id="RYZI01000046">
    <property type="protein sequence ID" value="RWA12627.1"/>
    <property type="molecule type" value="Genomic_DNA"/>
</dbReference>
<proteinExistence type="predicted"/>
<evidence type="ECO:0000259" key="10">
    <source>
        <dbReference type="Pfam" id="PF20255"/>
    </source>
</evidence>
<evidence type="ECO:0000313" key="11">
    <source>
        <dbReference type="EMBL" id="RWA12627.1"/>
    </source>
</evidence>
<dbReference type="PANTHER" id="PTHR13367:SF34">
    <property type="match status" value="1"/>
</dbReference>
<organism evidence="11 12">
    <name type="scientific">Xylaria grammica</name>
    <dbReference type="NCBI Taxonomy" id="363999"/>
    <lineage>
        <taxon>Eukaryota</taxon>
        <taxon>Fungi</taxon>
        <taxon>Dikarya</taxon>
        <taxon>Ascomycota</taxon>
        <taxon>Pezizomycotina</taxon>
        <taxon>Sordariomycetes</taxon>
        <taxon>Xylariomycetidae</taxon>
        <taxon>Xylariales</taxon>
        <taxon>Xylariaceae</taxon>
        <taxon>Xylaria</taxon>
    </lineage>
</organism>
<keyword evidence="12" id="KW-1185">Reference proteome</keyword>
<sequence>MAANTPSENISDETLRYIINHVILPPQVPQDDDFHPLHELGLLRTVIKSLSAFANVVSDEPAATTIHSITQSMETMMGLHDFTSSKVSIDEARLKQELASLSNHGTYLPLYVQSQNAGIIIRWAENSAWFEMFELSPVNSAIMSTKGRLRRTFPGHAVAVQDKTLCGQLAQTVAKTLAKMSYQVARGTMEKATKKGEQHDEDRDSVHPKMVTENLSAFLTSTGKPVEVPGIRKNTRELVQWHNARSPWRRSSMWLLIRVTLQLLFSRHEPSSQREPRIDVYKNFMLFYIGEIQTRARSHGISSDLISCISAKISRRCLKLADNANIDVAAHGWASVQRADLFLQERWSSIQKNNLRVHDFKSLENVAVTAYEDTMLPLQALDRFIHALGHRTPDSSRGQFQKTCPLPAFGSSPLKSFQAHDDGVYASFKLIQLENWVALELNVWLKARPSAENLETCRELKVLMEQYHGTAKPLYKHNPEAMSVMYLTLLELWVAVDKTAVMSFGILNDYAVDMIPISLAQSFLLPLKSQLQRLYAIERYLKNVTRDRGFVRRTSFSPLGAKKAELARKQEEYVELMRKYYRSECDLFERTDRYTGMIYSEHEEGNCKRCLFKRQAKEINIEVHEWPLPDDDDDAGNVVFELQLPPIFGCWRECTVFLLIEVIGLKHDEQEPPRARYEPQDVPGLSAHATIIEDTPRVVLLSEDGPHTATHRQLRDILTVCESDICLANGLSLKYFDRKADRFFYSLRTTNEAQESCQYRLRPTSAPLQPFLDRAAATPDGPPPNSVIATQSECPQGLDLEEYKALASLPLGFRIEWQNILVQLASPVVDFSKDDTLRFVLQCSLQAGPPDGKGVLRGSHVILNDGRFAARLLDEISSLIGRIQENWQSANTLCIAISLLNRVASLAANDAIQHRCLHILAFARATGDRWVDALRQKARDAVDEKSRNELFAKAVFAALLCADSFNLEQDALSQALSSSDEAAILLKSTIIIREGFNSIKGETVSISALLRLRWENLLTRSLPILSRNIIQHSQPCLHEALLSVWSAYPYKGQWQAVGEPYHDWLTQSVAPSVHSNDVSIHISLLTGELLVDGVPMNRLPREYEANKEYTTLFGQSTSIEVMPSREWGLRFSAKHQFRDHTLYFGMSTSSNIDTETCMLVRAVCKTSIYELIPPHFFEEKFPAHFCEDFIYWYDTHEHHIELCPRSDPWTHSDDNWRLCRGTHNHRWRLVRGKRKALVNLGTQSAETLYQIFKPLEDAPYVHLVLDSETQVIDIDLPRLQLNFSLKLGAMAIDSRQFRGMQIADTQEIGTLIGLQNKMVLKSSRSSSTQKIIIPDGDVLCTQSGGHVLVTLNKSTASKVEAYDVDKLLGRLVDNGSLQSKLFLSYLHALTTFCLPDPLTGATGTEMSLTILSSAAVRSFDQLSEKNIGMLSCLERLTPQRLFYPENLQEMQSVKWSANVGFLAQHPAFRPIVALLSKQAKDSRIFYPNCPVPKLQRQCGDLLQRDRIHTACFRASRFAVQWYTHQYDETYLARDRGNTARSAYLLCDMVFHGTFRLFDLVPWPGQLQPALWRFLNENSSSSIKTSPMTPTSDFRYDSILLLNANEGLASGFLRHYQTLVSRQTRPSKFAFMIWLSTLSFAEDVDMTVLQLLAAFFLCEEMITATLPDCQSFSISQGYSLTKDSVQNCINPSKLSTHETPEVSPRKEWHESLRDFRNRKVREYYSRCDRVMNAFVDSLSSQWPCEMPRLPPVRECTSWDDYFSTFKAMEQVRGYWTPIYHNHLLFVFLGEIDRALPRNFVYVQVPGKGTITTSEIPDRARSFIETREYFLRAPPNDHLSIAITSPDISPTSRDSLRPSLLPTLLSTLDRKAESPFEVEYMDNLWYSANALRDRRREADTNVCTGELKELMTAYRRHCKAVVDGIYGTMELAAFRSVLSYRKIHLPDRDLNSPPSLWPRLSPRLFLENLSRHGWKTLSEDWKRMHIRYGVALTQLQRADRLLDATSSHTTLLRELRNPGHQNWDPMEYPESLLFEIESGLMIRHVQEEIAGQMRSPDCDGNAVMQLNMGEGKSTVIVPIVAAALADGSRLVRVVVAKPQSKQMQQMLVSKLGGMLDRRVYNAPFSRSIQLQAGQAEVIRRLYEDCMKSGGVLLVQPEHILSFMLMGVEAALTSKPEMSNDLIAAQRFLDENSRDIIDESDENFSVKFELVYTMGTQEPIQFSPRRWLCIQEILGIIQDLVPDVATSYPSSLEVHARMPGRYSQLRFLRADGQDEILKRLADKVINKGLQGFPIPRQPENIRRAILEYITNPKPSASTIDTVENDSEDGIWGVPNFRESLLLLRGLIAGGIMAFCFGRKRWRVDYGLDVKKIRRPTTCLAIPFRAKDNASPRSEFSHPDVVIVLTSLSYYYYGLENTNIELSFRHLIKADCAEQKYQLWVATAPELSPSYRHLTGINLEDRTLCEKDIFPKFRYSKGLIDYFLAEIVFAKEMKEFPHKLSASGWDLGKKKAHKTTGFSGTNDSRIVLPLSVHQIDLEKQGHTNALVLDYLLQDKNSVKLMPAQWAPGTTKAELLISIVKEMEMDRPVRVILDVGAQILELDNYGVAKKWLGDTQGQEGVEAVVFFDDNDELTVLDRNGKVEALLVSPYARQLHLCLVFLDQAHTRGTDLKLPEDYRAAVILGANLTKDTLVQACMRMRLLGMGQSVVFIVPDDIRIKILETIPRARSSDGDISVLDILEWAITETWSNAKHSVPLWALQGRRFEEHQQVWTEFQDDGETSLSEERAKRFLEEEAKSLEDRYRPCVETKPDHHQPGVQGADAISLRCQQFRGLKADAAAFSEEQERELSPEIEQEREEFRPPRAEPVKHKIHPDVLQFIKTGRIESRSKGYMPAWQTLEATHASDALPGGPSQFKPGLLATDDFARTILPSGLLSDRFDSYQRHVQWILTGSDETGSAPAEHMMIISPFEANQMLETIQASDRVALHLYAPLLNLEHKALDKLDLYTVPQRLADRRIPQALVDELNLFAGQLYMASYDEYVRVCDFLGLSWRPTEEGEMTAKDGFLLRDRAGRVGGASGFTKSPVGFLRILYTGIRRSGDNIDMTHMGRVLNMELLTVKDFGDVQEEGEGEGA</sequence>
<keyword evidence="4" id="KW-0833">Ubl conjugation pathway</keyword>
<evidence type="ECO:0000256" key="7">
    <source>
        <dbReference type="SAM" id="MobiDB-lite"/>
    </source>
</evidence>